<evidence type="ECO:0008006" key="3">
    <source>
        <dbReference type="Google" id="ProtNLM"/>
    </source>
</evidence>
<proteinExistence type="predicted"/>
<dbReference type="InterPro" id="IPR032675">
    <property type="entry name" value="LRR_dom_sf"/>
</dbReference>
<dbReference type="EMBL" id="NBII01000011">
    <property type="protein sequence ID" value="PAV14796.1"/>
    <property type="molecule type" value="Genomic_DNA"/>
</dbReference>
<dbReference type="Proteomes" id="UP000217199">
    <property type="component" value="Unassembled WGS sequence"/>
</dbReference>
<sequence length="458" mass="53300">MSPVSLLDMPEEILLKIFFSGLSEDYWQGRNHIPLNVSHTNHALRRLALSSPCLWTKIGFSLDDDDDDGTDVDEGLQTRAACTAKLFELWIERSGSSPLICTTEVSRFGRMAERIFRLLLREQWRLRSITLTFEYIGSIRPGFHFDLTNMPNLQKLDLAFMDDEEEVFTLDLSHSKQLRHLNLRQTRSHRWREITKSIQGQQLLHLRLDLEDSPRDTFLITSLTMFPQLAHLDLRLTFNYGISLLSEMPNESPILLPNLRVLKLGIGCGDLLNYFTAPSLVSLDIPMWTGTEVQTYEFIQRSKPALEIMRWELWGNHEIDRLQSILQELHAIKTLILYQCDPNYTDTTTLLWQLLSIKSTGDKILLPILKDLEHGLSYIYGWSRTSEERLRELAIILADMVLSRYQHTRDFKLHLDDINLGKALKDLENFENIRECILNGGKMTIGRKRQHILYFPFQ</sequence>
<name>A0A286U5D4_9AGAM</name>
<reference evidence="1 2" key="1">
    <citation type="journal article" date="2017" name="Mol. Ecol.">
        <title>Comparative and population genomic landscape of Phellinus noxius: A hypervariable fungus causing root rot in trees.</title>
        <authorList>
            <person name="Chung C.L."/>
            <person name="Lee T.J."/>
            <person name="Akiba M."/>
            <person name="Lee H.H."/>
            <person name="Kuo T.H."/>
            <person name="Liu D."/>
            <person name="Ke H.M."/>
            <person name="Yokoi T."/>
            <person name="Roa M.B."/>
            <person name="Lu M.J."/>
            <person name="Chang Y.Y."/>
            <person name="Ann P.J."/>
            <person name="Tsai J.N."/>
            <person name="Chen C.Y."/>
            <person name="Tzean S.S."/>
            <person name="Ota Y."/>
            <person name="Hattori T."/>
            <person name="Sahashi N."/>
            <person name="Liou R.F."/>
            <person name="Kikuchi T."/>
            <person name="Tsai I.J."/>
        </authorList>
    </citation>
    <scope>NUCLEOTIDE SEQUENCE [LARGE SCALE GENOMIC DNA]</scope>
    <source>
        <strain evidence="1 2">FFPRI411160</strain>
    </source>
</reference>
<dbReference type="SUPFAM" id="SSF52047">
    <property type="entry name" value="RNI-like"/>
    <property type="match status" value="1"/>
</dbReference>
<organism evidence="1 2">
    <name type="scientific">Pyrrhoderma noxium</name>
    <dbReference type="NCBI Taxonomy" id="2282107"/>
    <lineage>
        <taxon>Eukaryota</taxon>
        <taxon>Fungi</taxon>
        <taxon>Dikarya</taxon>
        <taxon>Basidiomycota</taxon>
        <taxon>Agaricomycotina</taxon>
        <taxon>Agaricomycetes</taxon>
        <taxon>Hymenochaetales</taxon>
        <taxon>Hymenochaetaceae</taxon>
        <taxon>Pyrrhoderma</taxon>
    </lineage>
</organism>
<gene>
    <name evidence="1" type="ORF">PNOK_0934900</name>
</gene>
<accession>A0A286U5D4</accession>
<comment type="caution">
    <text evidence="1">The sequence shown here is derived from an EMBL/GenBank/DDBJ whole genome shotgun (WGS) entry which is preliminary data.</text>
</comment>
<dbReference type="InParanoid" id="A0A286U5D4"/>
<protein>
    <recommendedName>
        <fullName evidence="3">F-box domain-containing protein</fullName>
    </recommendedName>
</protein>
<dbReference type="AlphaFoldDB" id="A0A286U5D4"/>
<dbReference type="Gene3D" id="3.80.10.10">
    <property type="entry name" value="Ribonuclease Inhibitor"/>
    <property type="match status" value="1"/>
</dbReference>
<evidence type="ECO:0000313" key="2">
    <source>
        <dbReference type="Proteomes" id="UP000217199"/>
    </source>
</evidence>
<keyword evidence="2" id="KW-1185">Reference proteome</keyword>
<evidence type="ECO:0000313" key="1">
    <source>
        <dbReference type="EMBL" id="PAV14796.1"/>
    </source>
</evidence>
<dbReference type="OrthoDB" id="2269034at2759"/>